<name>A0ABU7BSW0_9TELE</name>
<evidence type="ECO:0008006" key="4">
    <source>
        <dbReference type="Google" id="ProtNLM"/>
    </source>
</evidence>
<evidence type="ECO:0000313" key="2">
    <source>
        <dbReference type="EMBL" id="MED6252734.1"/>
    </source>
</evidence>
<reference evidence="2 3" key="1">
    <citation type="submission" date="2021-07" db="EMBL/GenBank/DDBJ databases">
        <authorList>
            <person name="Palmer J.M."/>
        </authorList>
    </citation>
    <scope>NUCLEOTIDE SEQUENCE [LARGE SCALE GENOMIC DNA]</scope>
    <source>
        <strain evidence="2 3">AT_MEX2019</strain>
        <tissue evidence="2">Muscle</tissue>
    </source>
</reference>
<dbReference type="EMBL" id="JAHUTI010062351">
    <property type="protein sequence ID" value="MED6252734.1"/>
    <property type="molecule type" value="Genomic_DNA"/>
</dbReference>
<organism evidence="2 3">
    <name type="scientific">Ataeniobius toweri</name>
    <dbReference type="NCBI Taxonomy" id="208326"/>
    <lineage>
        <taxon>Eukaryota</taxon>
        <taxon>Metazoa</taxon>
        <taxon>Chordata</taxon>
        <taxon>Craniata</taxon>
        <taxon>Vertebrata</taxon>
        <taxon>Euteleostomi</taxon>
        <taxon>Actinopterygii</taxon>
        <taxon>Neopterygii</taxon>
        <taxon>Teleostei</taxon>
        <taxon>Neoteleostei</taxon>
        <taxon>Acanthomorphata</taxon>
        <taxon>Ovalentaria</taxon>
        <taxon>Atherinomorphae</taxon>
        <taxon>Cyprinodontiformes</taxon>
        <taxon>Goodeidae</taxon>
        <taxon>Ataeniobius</taxon>
    </lineage>
</organism>
<feature type="signal peptide" evidence="1">
    <location>
        <begin position="1"/>
        <end position="25"/>
    </location>
</feature>
<keyword evidence="1" id="KW-0732">Signal</keyword>
<feature type="chain" id="PRO_5046316304" description="Secreted protein" evidence="1">
    <location>
        <begin position="26"/>
        <end position="70"/>
    </location>
</feature>
<sequence>MGTSICSRITICLALTLAQVIAVTCQEDTKNGDCHSLTPNCAGSKNNNFPLNAPANSKTWRIDWSISGRG</sequence>
<comment type="caution">
    <text evidence="2">The sequence shown here is derived from an EMBL/GenBank/DDBJ whole genome shotgun (WGS) entry which is preliminary data.</text>
</comment>
<accession>A0ABU7BSW0</accession>
<protein>
    <recommendedName>
        <fullName evidence="4">Secreted protein</fullName>
    </recommendedName>
</protein>
<dbReference type="Proteomes" id="UP001345963">
    <property type="component" value="Unassembled WGS sequence"/>
</dbReference>
<evidence type="ECO:0000313" key="3">
    <source>
        <dbReference type="Proteomes" id="UP001345963"/>
    </source>
</evidence>
<keyword evidence="3" id="KW-1185">Reference proteome</keyword>
<evidence type="ECO:0000256" key="1">
    <source>
        <dbReference type="SAM" id="SignalP"/>
    </source>
</evidence>
<gene>
    <name evidence="2" type="ORF">ATANTOWER_016141</name>
</gene>
<proteinExistence type="predicted"/>